<dbReference type="EMBL" id="FQZY01000017">
    <property type="protein sequence ID" value="SHJ78462.1"/>
    <property type="molecule type" value="Genomic_DNA"/>
</dbReference>
<keyword evidence="2" id="KW-0805">Transcription regulation</keyword>
<dbReference type="RefSeq" id="WP_073107317.1">
    <property type="nucleotide sequence ID" value="NZ_FQZY01000017.1"/>
</dbReference>
<dbReference type="PRINTS" id="PR00039">
    <property type="entry name" value="HTHLYSR"/>
</dbReference>
<dbReference type="GO" id="GO:0000976">
    <property type="term" value="F:transcription cis-regulatory region binding"/>
    <property type="evidence" value="ECO:0007669"/>
    <property type="project" value="TreeGrafter"/>
</dbReference>
<evidence type="ECO:0000313" key="7">
    <source>
        <dbReference type="Proteomes" id="UP000184301"/>
    </source>
</evidence>
<protein>
    <submittedName>
        <fullName evidence="6">DNA-binding transcriptional regulator, LysR family</fullName>
    </submittedName>
</protein>
<dbReference type="AlphaFoldDB" id="A0A1M6M4T3"/>
<evidence type="ECO:0000256" key="3">
    <source>
        <dbReference type="ARBA" id="ARBA00023125"/>
    </source>
</evidence>
<dbReference type="InterPro" id="IPR005119">
    <property type="entry name" value="LysR_subst-bd"/>
</dbReference>
<dbReference type="Gene3D" id="1.10.10.10">
    <property type="entry name" value="Winged helix-like DNA-binding domain superfamily/Winged helix DNA-binding domain"/>
    <property type="match status" value="1"/>
</dbReference>
<dbReference type="Pfam" id="PF03466">
    <property type="entry name" value="LysR_substrate"/>
    <property type="match status" value="1"/>
</dbReference>
<dbReference type="Pfam" id="PF00126">
    <property type="entry name" value="HTH_1"/>
    <property type="match status" value="1"/>
</dbReference>
<dbReference type="CDD" id="cd05466">
    <property type="entry name" value="PBP2_LTTR_substrate"/>
    <property type="match status" value="1"/>
</dbReference>
<comment type="similarity">
    <text evidence="1">Belongs to the LysR transcriptional regulatory family.</text>
</comment>
<organism evidence="6 7">
    <name type="scientific">Hespellia stercorisuis DSM 15480</name>
    <dbReference type="NCBI Taxonomy" id="1121950"/>
    <lineage>
        <taxon>Bacteria</taxon>
        <taxon>Bacillati</taxon>
        <taxon>Bacillota</taxon>
        <taxon>Clostridia</taxon>
        <taxon>Lachnospirales</taxon>
        <taxon>Lachnospiraceae</taxon>
        <taxon>Hespellia</taxon>
    </lineage>
</organism>
<evidence type="ECO:0000259" key="5">
    <source>
        <dbReference type="PROSITE" id="PS50931"/>
    </source>
</evidence>
<evidence type="ECO:0000256" key="1">
    <source>
        <dbReference type="ARBA" id="ARBA00009437"/>
    </source>
</evidence>
<keyword evidence="4" id="KW-0804">Transcription</keyword>
<dbReference type="SUPFAM" id="SSF46785">
    <property type="entry name" value="Winged helix' DNA-binding domain"/>
    <property type="match status" value="1"/>
</dbReference>
<evidence type="ECO:0000256" key="4">
    <source>
        <dbReference type="ARBA" id="ARBA00023163"/>
    </source>
</evidence>
<name>A0A1M6M4T3_9FIRM</name>
<dbReference type="Gene3D" id="3.40.190.290">
    <property type="match status" value="1"/>
</dbReference>
<dbReference type="Proteomes" id="UP000184301">
    <property type="component" value="Unassembled WGS sequence"/>
</dbReference>
<reference evidence="6 7" key="1">
    <citation type="submission" date="2016-11" db="EMBL/GenBank/DDBJ databases">
        <authorList>
            <person name="Jaros S."/>
            <person name="Januszkiewicz K."/>
            <person name="Wedrychowicz H."/>
        </authorList>
    </citation>
    <scope>NUCLEOTIDE SEQUENCE [LARGE SCALE GENOMIC DNA]</scope>
    <source>
        <strain evidence="6 7">DSM 15480</strain>
    </source>
</reference>
<gene>
    <name evidence="6" type="ORF">SAMN02745243_01353</name>
</gene>
<evidence type="ECO:0000313" key="6">
    <source>
        <dbReference type="EMBL" id="SHJ78462.1"/>
    </source>
</evidence>
<dbReference type="STRING" id="1121950.SAMN02745243_01353"/>
<dbReference type="PROSITE" id="PS50931">
    <property type="entry name" value="HTH_LYSR"/>
    <property type="match status" value="1"/>
</dbReference>
<sequence>MNEKDCMILITLGKTQNITHAADRLFMTQSALSKRLKLIEQEFGTPLLIRSHQGVVFTPAGEKVLAYCITMTHERQKVAQELDMIEGEICGTFHAGYSISYGTYRLAQQISAYHKAYPKVNLQIVSDQSSQLYQQMLAGSLDLAIIRGEYPWNGIRYQIAEENVYLVYSKENQEKDLSDYMYINRKTDPLLTSQMLQWLGESSLTAHSSNISVDNITTCQELVQAGTGWAILPEIALEDFDGVKVQLYFKDGSPFIRRTYIFCQEGSAKLPQIDYFIRMIRNGI</sequence>
<dbReference type="GO" id="GO:0003700">
    <property type="term" value="F:DNA-binding transcription factor activity"/>
    <property type="evidence" value="ECO:0007669"/>
    <property type="project" value="InterPro"/>
</dbReference>
<dbReference type="PANTHER" id="PTHR30126:SF78">
    <property type="entry name" value="HTH LYSR-TYPE DOMAIN-CONTAINING PROTEIN"/>
    <property type="match status" value="1"/>
</dbReference>
<dbReference type="SUPFAM" id="SSF53850">
    <property type="entry name" value="Periplasmic binding protein-like II"/>
    <property type="match status" value="1"/>
</dbReference>
<feature type="domain" description="HTH lysR-type" evidence="5">
    <location>
        <begin position="1"/>
        <end position="58"/>
    </location>
</feature>
<evidence type="ECO:0000256" key="2">
    <source>
        <dbReference type="ARBA" id="ARBA00023015"/>
    </source>
</evidence>
<dbReference type="OrthoDB" id="107670at2"/>
<accession>A0A1M6M4T3</accession>
<keyword evidence="7" id="KW-1185">Reference proteome</keyword>
<keyword evidence="3 6" id="KW-0238">DNA-binding</keyword>
<dbReference type="InterPro" id="IPR000847">
    <property type="entry name" value="LysR_HTH_N"/>
</dbReference>
<dbReference type="InterPro" id="IPR036388">
    <property type="entry name" value="WH-like_DNA-bd_sf"/>
</dbReference>
<proteinExistence type="inferred from homology"/>
<dbReference type="PANTHER" id="PTHR30126">
    <property type="entry name" value="HTH-TYPE TRANSCRIPTIONAL REGULATOR"/>
    <property type="match status" value="1"/>
</dbReference>
<dbReference type="InterPro" id="IPR036390">
    <property type="entry name" value="WH_DNA-bd_sf"/>
</dbReference>